<evidence type="ECO:0000313" key="2">
    <source>
        <dbReference type="EMBL" id="KAL0916026.1"/>
    </source>
</evidence>
<proteinExistence type="predicted"/>
<evidence type="ECO:0000256" key="1">
    <source>
        <dbReference type="SAM" id="MobiDB-lite"/>
    </source>
</evidence>
<reference evidence="2 3" key="1">
    <citation type="journal article" date="2024" name="Plant Biotechnol. J.">
        <title>Dendrobium thyrsiflorum genome and its molecular insights into genes involved in important horticultural traits.</title>
        <authorList>
            <person name="Chen B."/>
            <person name="Wang J.Y."/>
            <person name="Zheng P.J."/>
            <person name="Li K.L."/>
            <person name="Liang Y.M."/>
            <person name="Chen X.F."/>
            <person name="Zhang C."/>
            <person name="Zhao X."/>
            <person name="He X."/>
            <person name="Zhang G.Q."/>
            <person name="Liu Z.J."/>
            <person name="Xu Q."/>
        </authorList>
    </citation>
    <scope>NUCLEOTIDE SEQUENCE [LARGE SCALE GENOMIC DNA]</scope>
    <source>
        <strain evidence="2">GZMU011</strain>
    </source>
</reference>
<name>A0ABD0UZZ2_DENTH</name>
<feature type="compositionally biased region" description="Polar residues" evidence="1">
    <location>
        <begin position="30"/>
        <end position="60"/>
    </location>
</feature>
<sequence length="84" mass="9123">MISSAAQPLADLATTLSPSRRIFSGAPGPSSRTSPTYVCQSNDWFENQNSVNEGYESMNNDSSDKSSDLGEINDENYPMVQSLL</sequence>
<accession>A0ABD0UZZ2</accession>
<organism evidence="2 3">
    <name type="scientific">Dendrobium thyrsiflorum</name>
    <name type="common">Pinecone-like raceme dendrobium</name>
    <name type="synonym">Orchid</name>
    <dbReference type="NCBI Taxonomy" id="117978"/>
    <lineage>
        <taxon>Eukaryota</taxon>
        <taxon>Viridiplantae</taxon>
        <taxon>Streptophyta</taxon>
        <taxon>Embryophyta</taxon>
        <taxon>Tracheophyta</taxon>
        <taxon>Spermatophyta</taxon>
        <taxon>Magnoliopsida</taxon>
        <taxon>Liliopsida</taxon>
        <taxon>Asparagales</taxon>
        <taxon>Orchidaceae</taxon>
        <taxon>Epidendroideae</taxon>
        <taxon>Malaxideae</taxon>
        <taxon>Dendrobiinae</taxon>
        <taxon>Dendrobium</taxon>
    </lineage>
</organism>
<dbReference type="AlphaFoldDB" id="A0ABD0UZZ2"/>
<feature type="region of interest" description="Disordered" evidence="1">
    <location>
        <begin position="16"/>
        <end position="84"/>
    </location>
</feature>
<comment type="caution">
    <text evidence="2">The sequence shown here is derived from an EMBL/GenBank/DDBJ whole genome shotgun (WGS) entry which is preliminary data.</text>
</comment>
<keyword evidence="3" id="KW-1185">Reference proteome</keyword>
<gene>
    <name evidence="2" type="ORF">M5K25_013505</name>
</gene>
<dbReference type="Proteomes" id="UP001552299">
    <property type="component" value="Unassembled WGS sequence"/>
</dbReference>
<evidence type="ECO:0000313" key="3">
    <source>
        <dbReference type="Proteomes" id="UP001552299"/>
    </source>
</evidence>
<protein>
    <submittedName>
        <fullName evidence="2">Uncharacterized protein</fullName>
    </submittedName>
</protein>
<dbReference type="EMBL" id="JANQDX010000011">
    <property type="protein sequence ID" value="KAL0916026.1"/>
    <property type="molecule type" value="Genomic_DNA"/>
</dbReference>